<evidence type="ECO:0000256" key="2">
    <source>
        <dbReference type="SAM" id="Phobius"/>
    </source>
</evidence>
<dbReference type="EMBL" id="QAYE01000009">
    <property type="protein sequence ID" value="PTW44728.1"/>
    <property type="molecule type" value="Genomic_DNA"/>
</dbReference>
<feature type="transmembrane region" description="Helical" evidence="2">
    <location>
        <begin position="113"/>
        <end position="135"/>
    </location>
</feature>
<evidence type="ECO:0000256" key="1">
    <source>
        <dbReference type="SAM" id="MobiDB-lite"/>
    </source>
</evidence>
<feature type="compositionally biased region" description="Basic and acidic residues" evidence="1">
    <location>
        <begin position="82"/>
        <end position="99"/>
    </location>
</feature>
<accession>A0A2T5TZN8</accession>
<keyword evidence="2" id="KW-1133">Transmembrane helix</keyword>
<evidence type="ECO:0008006" key="5">
    <source>
        <dbReference type="Google" id="ProtNLM"/>
    </source>
</evidence>
<feature type="region of interest" description="Disordered" evidence="1">
    <location>
        <begin position="79"/>
        <end position="99"/>
    </location>
</feature>
<reference evidence="3 4" key="1">
    <citation type="submission" date="2018-04" db="EMBL/GenBank/DDBJ databases">
        <title>Genomic Encyclopedia of Type Strains, Phase III (KMG-III): the genomes of soil and plant-associated and newly described type strains.</title>
        <authorList>
            <person name="Whitman W."/>
        </authorList>
    </citation>
    <scope>NUCLEOTIDE SEQUENCE [LARGE SCALE GENOMIC DNA]</scope>
    <source>
        <strain evidence="3 4">MA-olki</strain>
    </source>
</reference>
<organism evidence="3 4">
    <name type="scientific">Sphingomonas faeni</name>
    <dbReference type="NCBI Taxonomy" id="185950"/>
    <lineage>
        <taxon>Bacteria</taxon>
        <taxon>Pseudomonadati</taxon>
        <taxon>Pseudomonadota</taxon>
        <taxon>Alphaproteobacteria</taxon>
        <taxon>Sphingomonadales</taxon>
        <taxon>Sphingomonadaceae</taxon>
        <taxon>Sphingomonas</taxon>
    </lineage>
</organism>
<sequence length="151" mass="16107">MNVGGKWSNGCIHDVSDKGLLVSSSEPPILGTYVDIRRGTLVIIGRVVWNGGSRFGVRTQDPVSLAALLSEPVLKHRPPAADADRRAMKREQSARRIVEQTDRTKRRASAFQFVCLAIIGAGIACFAAMSCYQALVAPLGTTVDVLAGAVS</sequence>
<keyword evidence="2" id="KW-0812">Transmembrane</keyword>
<dbReference type="AlphaFoldDB" id="A0A2T5TZN8"/>
<evidence type="ECO:0000313" key="3">
    <source>
        <dbReference type="EMBL" id="PTW44728.1"/>
    </source>
</evidence>
<name>A0A2T5TZN8_9SPHN</name>
<comment type="caution">
    <text evidence="3">The sequence shown here is derived from an EMBL/GenBank/DDBJ whole genome shotgun (WGS) entry which is preliminary data.</text>
</comment>
<proteinExistence type="predicted"/>
<protein>
    <recommendedName>
        <fullName evidence="5">PilZ domain-containing protein</fullName>
    </recommendedName>
</protein>
<evidence type="ECO:0000313" key="4">
    <source>
        <dbReference type="Proteomes" id="UP000244013"/>
    </source>
</evidence>
<dbReference type="Proteomes" id="UP000244013">
    <property type="component" value="Unassembled WGS sequence"/>
</dbReference>
<keyword evidence="2" id="KW-0472">Membrane</keyword>
<gene>
    <name evidence="3" type="ORF">C8J25_109158</name>
</gene>